<keyword evidence="2" id="KW-1185">Reference proteome</keyword>
<sequence>MMKNLPSDEKVDEFIETEVSSSEIPQSADLPNANSINFEEQLKESVNLQEKNELNLGKNEVSKPEMLTGWRIFFTGNNRFSYGVLFPQEHESNSLDSHLEPDDSSNGFFSINPKDVETVKEKESENLIPKEIDDEYIEFELK</sequence>
<evidence type="ECO:0000313" key="1">
    <source>
        <dbReference type="EMBL" id="KAI3792207.1"/>
    </source>
</evidence>
<organism evidence="1 2">
    <name type="scientific">Cichorium intybus</name>
    <name type="common">Chicory</name>
    <dbReference type="NCBI Taxonomy" id="13427"/>
    <lineage>
        <taxon>Eukaryota</taxon>
        <taxon>Viridiplantae</taxon>
        <taxon>Streptophyta</taxon>
        <taxon>Embryophyta</taxon>
        <taxon>Tracheophyta</taxon>
        <taxon>Spermatophyta</taxon>
        <taxon>Magnoliopsida</taxon>
        <taxon>eudicotyledons</taxon>
        <taxon>Gunneridae</taxon>
        <taxon>Pentapetalae</taxon>
        <taxon>asterids</taxon>
        <taxon>campanulids</taxon>
        <taxon>Asterales</taxon>
        <taxon>Asteraceae</taxon>
        <taxon>Cichorioideae</taxon>
        <taxon>Cichorieae</taxon>
        <taxon>Cichoriinae</taxon>
        <taxon>Cichorium</taxon>
    </lineage>
</organism>
<accession>A0ACB9HB90</accession>
<proteinExistence type="predicted"/>
<gene>
    <name evidence="1" type="ORF">L2E82_06080</name>
</gene>
<protein>
    <submittedName>
        <fullName evidence="1">Uncharacterized protein</fullName>
    </submittedName>
</protein>
<evidence type="ECO:0000313" key="2">
    <source>
        <dbReference type="Proteomes" id="UP001055811"/>
    </source>
</evidence>
<comment type="caution">
    <text evidence="1">The sequence shown here is derived from an EMBL/GenBank/DDBJ whole genome shotgun (WGS) entry which is preliminary data.</text>
</comment>
<reference evidence="2" key="1">
    <citation type="journal article" date="2022" name="Mol. Ecol. Resour.">
        <title>The genomes of chicory, endive, great burdock and yacon provide insights into Asteraceae palaeo-polyploidization history and plant inulin production.</title>
        <authorList>
            <person name="Fan W."/>
            <person name="Wang S."/>
            <person name="Wang H."/>
            <person name="Wang A."/>
            <person name="Jiang F."/>
            <person name="Liu H."/>
            <person name="Zhao H."/>
            <person name="Xu D."/>
            <person name="Zhang Y."/>
        </authorList>
    </citation>
    <scope>NUCLEOTIDE SEQUENCE [LARGE SCALE GENOMIC DNA]</scope>
    <source>
        <strain evidence="2">cv. Punajuju</strain>
    </source>
</reference>
<dbReference type="Proteomes" id="UP001055811">
    <property type="component" value="Linkage Group LG01"/>
</dbReference>
<name>A0ACB9HB90_CICIN</name>
<dbReference type="EMBL" id="CM042009">
    <property type="protein sequence ID" value="KAI3792207.1"/>
    <property type="molecule type" value="Genomic_DNA"/>
</dbReference>
<reference evidence="1 2" key="2">
    <citation type="journal article" date="2022" name="Mol. Ecol. Resour.">
        <title>The genomes of chicory, endive, great burdock and yacon provide insights into Asteraceae paleo-polyploidization history and plant inulin production.</title>
        <authorList>
            <person name="Fan W."/>
            <person name="Wang S."/>
            <person name="Wang H."/>
            <person name="Wang A."/>
            <person name="Jiang F."/>
            <person name="Liu H."/>
            <person name="Zhao H."/>
            <person name="Xu D."/>
            <person name="Zhang Y."/>
        </authorList>
    </citation>
    <scope>NUCLEOTIDE SEQUENCE [LARGE SCALE GENOMIC DNA]</scope>
    <source>
        <strain evidence="2">cv. Punajuju</strain>
        <tissue evidence="1">Leaves</tissue>
    </source>
</reference>